<keyword evidence="3" id="KW-1185">Reference proteome</keyword>
<dbReference type="Proteomes" id="UP001501237">
    <property type="component" value="Unassembled WGS sequence"/>
</dbReference>
<organism evidence="2 3">
    <name type="scientific">Actinocorallia longicatena</name>
    <dbReference type="NCBI Taxonomy" id="111803"/>
    <lineage>
        <taxon>Bacteria</taxon>
        <taxon>Bacillati</taxon>
        <taxon>Actinomycetota</taxon>
        <taxon>Actinomycetes</taxon>
        <taxon>Streptosporangiales</taxon>
        <taxon>Thermomonosporaceae</taxon>
        <taxon>Actinocorallia</taxon>
    </lineage>
</organism>
<evidence type="ECO:0000256" key="1">
    <source>
        <dbReference type="SAM" id="MobiDB-lite"/>
    </source>
</evidence>
<name>A0ABP6QI12_9ACTN</name>
<feature type="compositionally biased region" description="Basic and acidic residues" evidence="1">
    <location>
        <begin position="40"/>
        <end position="51"/>
    </location>
</feature>
<comment type="caution">
    <text evidence="2">The sequence shown here is derived from an EMBL/GenBank/DDBJ whole genome shotgun (WGS) entry which is preliminary data.</text>
</comment>
<protein>
    <submittedName>
        <fullName evidence="2">Uncharacterized protein</fullName>
    </submittedName>
</protein>
<evidence type="ECO:0000313" key="3">
    <source>
        <dbReference type="Proteomes" id="UP001501237"/>
    </source>
</evidence>
<sequence>MAAVPVEGIGAPRVGRPAGAEQRGTHNRQYEQPVPSQLRPRPEMDQPEVARSHGARRARAALTGR</sequence>
<evidence type="ECO:0000313" key="2">
    <source>
        <dbReference type="EMBL" id="GAA3232373.1"/>
    </source>
</evidence>
<accession>A0ABP6QI12</accession>
<dbReference type="EMBL" id="BAAAUV010000023">
    <property type="protein sequence ID" value="GAA3232373.1"/>
    <property type="molecule type" value="Genomic_DNA"/>
</dbReference>
<proteinExistence type="predicted"/>
<feature type="region of interest" description="Disordered" evidence="1">
    <location>
        <begin position="1"/>
        <end position="65"/>
    </location>
</feature>
<reference evidence="3" key="1">
    <citation type="journal article" date="2019" name="Int. J. Syst. Evol. Microbiol.">
        <title>The Global Catalogue of Microorganisms (GCM) 10K type strain sequencing project: providing services to taxonomists for standard genome sequencing and annotation.</title>
        <authorList>
            <consortium name="The Broad Institute Genomics Platform"/>
            <consortium name="The Broad Institute Genome Sequencing Center for Infectious Disease"/>
            <person name="Wu L."/>
            <person name="Ma J."/>
        </authorList>
    </citation>
    <scope>NUCLEOTIDE SEQUENCE [LARGE SCALE GENOMIC DNA]</scope>
    <source>
        <strain evidence="3">JCM 9377</strain>
    </source>
</reference>
<gene>
    <name evidence="2" type="ORF">GCM10010468_64100</name>
</gene>